<evidence type="ECO:0000256" key="7">
    <source>
        <dbReference type="ARBA" id="ARBA00023136"/>
    </source>
</evidence>
<organism evidence="8 9">
    <name type="scientific">Xylocopa violacea</name>
    <name type="common">Violet carpenter bee</name>
    <name type="synonym">Apis violacea</name>
    <dbReference type="NCBI Taxonomy" id="135666"/>
    <lineage>
        <taxon>Eukaryota</taxon>
        <taxon>Metazoa</taxon>
        <taxon>Ecdysozoa</taxon>
        <taxon>Arthropoda</taxon>
        <taxon>Hexapoda</taxon>
        <taxon>Insecta</taxon>
        <taxon>Pterygota</taxon>
        <taxon>Neoptera</taxon>
        <taxon>Endopterygota</taxon>
        <taxon>Hymenoptera</taxon>
        <taxon>Apocrita</taxon>
        <taxon>Aculeata</taxon>
        <taxon>Apoidea</taxon>
        <taxon>Anthophila</taxon>
        <taxon>Apidae</taxon>
        <taxon>Xylocopa</taxon>
        <taxon>Xylocopa</taxon>
    </lineage>
</organism>
<dbReference type="Proteomes" id="UP001642520">
    <property type="component" value="Unassembled WGS sequence"/>
</dbReference>
<keyword evidence="5" id="KW-0653">Protein transport</keyword>
<keyword evidence="6" id="KW-0333">Golgi apparatus</keyword>
<evidence type="ECO:0000313" key="9">
    <source>
        <dbReference type="Proteomes" id="UP001642520"/>
    </source>
</evidence>
<comment type="subcellular location">
    <subcellularLocation>
        <location evidence="1">Golgi apparatus membrane</location>
        <topology evidence="1">Peripheral membrane protein</topology>
    </subcellularLocation>
</comment>
<dbReference type="PANTHER" id="PTHR31658">
    <property type="entry name" value="CONSERVED OLIGOMERIC GOLGI COMPLEX SUBUNIT 1"/>
    <property type="match status" value="1"/>
</dbReference>
<reference evidence="8 9" key="1">
    <citation type="submission" date="2024-08" db="EMBL/GenBank/DDBJ databases">
        <authorList>
            <person name="Will J Nash"/>
            <person name="Angela Man"/>
            <person name="Seanna McTaggart"/>
            <person name="Kendall Baker"/>
            <person name="Tom Barker"/>
            <person name="Leah Catchpole"/>
            <person name="Alex Durrant"/>
            <person name="Karim Gharbi"/>
            <person name="Naomi Irish"/>
            <person name="Gemy Kaithakottil"/>
            <person name="Debby Ku"/>
            <person name="Aaliyah Providence"/>
            <person name="Felix Shaw"/>
            <person name="David Swarbreck"/>
            <person name="Chris Watkins"/>
            <person name="Ann M. McCartney"/>
            <person name="Giulio Formenti"/>
            <person name="Alice Mouton"/>
            <person name="Noel Vella"/>
            <person name="Bjorn M von Reumont"/>
            <person name="Adriana Vella"/>
            <person name="Wilfried Haerty"/>
        </authorList>
    </citation>
    <scope>NUCLEOTIDE SEQUENCE [LARGE SCALE GENOMIC DNA]</scope>
</reference>
<evidence type="ECO:0000256" key="4">
    <source>
        <dbReference type="ARBA" id="ARBA00022448"/>
    </source>
</evidence>
<proteinExistence type="inferred from homology"/>
<comment type="similarity">
    <text evidence="2">Belongs to the COG1 family.</text>
</comment>
<evidence type="ECO:0000256" key="3">
    <source>
        <dbReference type="ARBA" id="ARBA00020978"/>
    </source>
</evidence>
<keyword evidence="4" id="KW-0813">Transport</keyword>
<protein>
    <recommendedName>
        <fullName evidence="3">Conserved oligomeric Golgi complex subunit 1</fullName>
    </recommendedName>
</protein>
<evidence type="ECO:0000256" key="1">
    <source>
        <dbReference type="ARBA" id="ARBA00004395"/>
    </source>
</evidence>
<comment type="caution">
    <text evidence="8">The sequence shown here is derived from an EMBL/GenBank/DDBJ whole genome shotgun (WGS) entry which is preliminary data.</text>
</comment>
<name>A0ABP1NDY6_XYLVO</name>
<dbReference type="EMBL" id="CAXAJV020001288">
    <property type="protein sequence ID" value="CAL7937740.1"/>
    <property type="molecule type" value="Genomic_DNA"/>
</dbReference>
<gene>
    <name evidence="8" type="ORF">XYLVIOL_LOCUS2886</name>
</gene>
<accession>A0ABP1NDY6</accession>
<dbReference type="InterPro" id="IPR033370">
    <property type="entry name" value="COG1"/>
</dbReference>
<evidence type="ECO:0000256" key="5">
    <source>
        <dbReference type="ARBA" id="ARBA00022927"/>
    </source>
</evidence>
<keyword evidence="9" id="KW-1185">Reference proteome</keyword>
<keyword evidence="7" id="KW-0472">Membrane</keyword>
<evidence type="ECO:0000256" key="6">
    <source>
        <dbReference type="ARBA" id="ARBA00023034"/>
    </source>
</evidence>
<evidence type="ECO:0000313" key="8">
    <source>
        <dbReference type="EMBL" id="CAL7937740.1"/>
    </source>
</evidence>
<sequence length="908" mass="103981">MTTTNYLDLDINKLFEEHTIKEIEAIQKKIQHESDRKKIELRTLVGERYRDLILAADTIGKMKITSERVISRIINIEDKFGELQKKYLIGFKIDPIQNIDDRNVEGIHDSVIIQIKILMDIPQHIWSSIENKDLLFAAQLYLLAQHINYSLLFEVGNTDLSIKYPIVSKQWDVISQFKNIIFNECNNLLQSLDVQPESTANCLAALVLLDGTTFPDLLEKLISMRNRAIKSVVMDENDSSVKSKIKSCIKILIETISLIYSCFMNSEDKSEGLVSQYLTKIQDQEAYSLLSHLDLNQELLKEFLPPVTKQHKPFTIQTPENFRVPDLQKSIKSWLDWVAEFCNQEVIKLLDLIISIKGLYYVREEAVSINLPENWNSIWEELSLPRITFWVEFFQPLISRRVKSIINDKWMETMTTLKSDVIELLSKVISDKFEYPEHDLRWFVWKDSPTDIPQKLTKNGGLDNKRSLLMKTKGYSPNVLKLSENFDTSLQVLLADLEQYLYETEHVMSIKDNLLSTNISLISDSFSDRTEIQEHLQSVSNSMIENFINFVKTTCVNDKPEHGQRDINAVIMARFLLALTTLSTNLNKCFTLSKVSGLTITNAKWQSLCDKLKEESISIWLIWARTYRTKISEHKDKFIAKEPLNGYPIHLIVSEWEKVTIEEDSGEGKRIKSEILVPHQPSIQLQKFLTAINKDLNKVITHTLPKKVLHEIIENVVTELLNYYLTACNNANILQKQAFQVLFDIKYSSLLMIPRENKILSDLSIKACDSILSKIDPFDYDVFNPFIHTNIKKSVQRSLLILGNLVPHLEQLHSILGARSEYSNSEGIKSDLPSVLALCTGAPWFPPLTVTAPARNLPLVTVTLPLEKTQRKKVTNKENTKSDSAGATIKSGAAAFFGVMGSDWFSSS</sequence>
<evidence type="ECO:0000256" key="2">
    <source>
        <dbReference type="ARBA" id="ARBA00006653"/>
    </source>
</evidence>
<dbReference type="Pfam" id="PF08700">
    <property type="entry name" value="VPS51_Exo84_N"/>
    <property type="match status" value="1"/>
</dbReference>
<dbReference type="PANTHER" id="PTHR31658:SF0">
    <property type="entry name" value="CONSERVED OLIGOMERIC GOLGI COMPLEX SUBUNIT 1"/>
    <property type="match status" value="1"/>
</dbReference>